<proteinExistence type="predicted"/>
<dbReference type="EMBL" id="JQ267518">
    <property type="protein sequence ID" value="AFE86129.1"/>
    <property type="molecule type" value="Genomic_DNA"/>
</dbReference>
<accession>A0A0A6Z570</accession>
<protein>
    <submittedName>
        <fullName evidence="1">Uncharacterized protein</fullName>
    </submittedName>
</protein>
<dbReference type="Proteomes" id="UP000030740">
    <property type="component" value="Segment"/>
</dbReference>
<organism evidence="1 2">
    <name type="scientific">Enterobacter phage phiKDA1</name>
    <dbReference type="NCBI Taxonomy" id="1147139"/>
    <lineage>
        <taxon>Viruses</taxon>
        <taxon>Duplodnaviria</taxon>
        <taxon>Heunggongvirae</taxon>
        <taxon>Uroviricota</taxon>
        <taxon>Caudoviricetes</taxon>
        <taxon>Autographivirales</taxon>
        <taxon>Autoscriptoviridae</taxon>
        <taxon>Slopekvirinae</taxon>
        <taxon>Koutsourovirus</taxon>
        <taxon>Koutsourovirus Pec</taxon>
        <taxon>Koutsourovirus KDA1</taxon>
    </lineage>
</organism>
<evidence type="ECO:0000313" key="2">
    <source>
        <dbReference type="Proteomes" id="UP000030740"/>
    </source>
</evidence>
<evidence type="ECO:0000313" key="1">
    <source>
        <dbReference type="EMBL" id="AFE86129.1"/>
    </source>
</evidence>
<keyword evidence="2" id="KW-1185">Reference proteome</keyword>
<name>A0A0A6Z570_9CAUD</name>
<sequence length="62" mass="7221">MSTQRVPGRLCIKDEQEPLAPSAWCRERYEKALERGDAASAQAYLSMHELWVRREQETKKGE</sequence>
<gene>
    <name evidence="1" type="ORF">phiKDA1_36</name>
</gene>
<reference evidence="1 2" key="1">
    <citation type="submission" date="2011-12" db="EMBL/GenBank/DDBJ databases">
        <title>Genome of multiresistant Enterobacter cloacae podovirus phiKDA1 - a new EPS depolymerase producing member of phiKMV supergroup.</title>
        <authorList>
            <person name="Dabrowski K."/>
            <person name="Hejnowicz M.S."/>
            <person name="Gajewska J."/>
            <person name="Lobocka M.B."/>
        </authorList>
    </citation>
    <scope>NUCLEOTIDE SEQUENCE [LARGE SCALE GENOMIC DNA]</scope>
</reference>